<sequence length="396" mass="43118">MTFRTTGDTDVSDLAPDRVLDIRTLPGTRETLVYQDGGLFPVLALTAGGVTVAALRGGAGHIGREGRMETVRSLDGGLSWTPPNLIADSEDDDRNPAFGVSTQGTLVLLYHRQHNYDADGNYLGRVEVADRRPVVIMASRSLDGGLTWEEPYPLSIDALPSGSPYGKIVSLADGTLLASIYNCQAWADERSGQSFDSSYLVRSHDDGLTWGEPSLIAHHKNETALIALPGGDLLAILRDDGVQGLHSAHSQDGGFTWSDPVQITQARQHPADLVLLSNGDILLTYGNRNPPYRIEGRISRDRGRSWLDCLLTFSGHLYGYTAEEARRTDLGYPSGVVRGNGQGITMYYYNPSMRTAADSRQRAGNTFYSHENYCAVAVTWQEDELIAAVEDAISGR</sequence>
<accession>A0A6B1D629</accession>
<name>A0A6B1D629_9CHLR</name>
<dbReference type="AlphaFoldDB" id="A0A6B1D629"/>
<protein>
    <submittedName>
        <fullName evidence="2">Exo-alpha-sialidase</fullName>
    </submittedName>
</protein>
<reference evidence="2" key="1">
    <citation type="submission" date="2019-09" db="EMBL/GenBank/DDBJ databases">
        <title>Characterisation of the sponge microbiome using genome-centric metagenomics.</title>
        <authorList>
            <person name="Engelberts J.P."/>
            <person name="Robbins S.J."/>
            <person name="De Goeij J.M."/>
            <person name="Aranda M."/>
            <person name="Bell S.C."/>
            <person name="Webster N.S."/>
        </authorList>
    </citation>
    <scope>NUCLEOTIDE SEQUENCE</scope>
    <source>
        <strain evidence="2">SB0661_bin_32</strain>
    </source>
</reference>
<evidence type="ECO:0000259" key="1">
    <source>
        <dbReference type="Pfam" id="PF13088"/>
    </source>
</evidence>
<dbReference type="InterPro" id="IPR036278">
    <property type="entry name" value="Sialidase_sf"/>
</dbReference>
<dbReference type="CDD" id="cd15482">
    <property type="entry name" value="Sialidase_non-viral"/>
    <property type="match status" value="1"/>
</dbReference>
<dbReference type="PANTHER" id="PTHR43752:SF2">
    <property type="entry name" value="BNR_ASP-BOX REPEAT FAMILY PROTEIN"/>
    <property type="match status" value="1"/>
</dbReference>
<dbReference type="EMBL" id="VXMH01000037">
    <property type="protein sequence ID" value="MYC94969.1"/>
    <property type="molecule type" value="Genomic_DNA"/>
</dbReference>
<organism evidence="2">
    <name type="scientific">Caldilineaceae bacterium SB0661_bin_32</name>
    <dbReference type="NCBI Taxonomy" id="2605255"/>
    <lineage>
        <taxon>Bacteria</taxon>
        <taxon>Bacillati</taxon>
        <taxon>Chloroflexota</taxon>
        <taxon>Caldilineae</taxon>
        <taxon>Caldilineales</taxon>
        <taxon>Caldilineaceae</taxon>
    </lineage>
</organism>
<gene>
    <name evidence="2" type="ORF">F4X14_08350</name>
</gene>
<evidence type="ECO:0000313" key="2">
    <source>
        <dbReference type="EMBL" id="MYC94969.1"/>
    </source>
</evidence>
<dbReference type="SUPFAM" id="SSF50939">
    <property type="entry name" value="Sialidases"/>
    <property type="match status" value="1"/>
</dbReference>
<feature type="domain" description="Sialidase" evidence="1">
    <location>
        <begin position="74"/>
        <end position="342"/>
    </location>
</feature>
<proteinExistence type="predicted"/>
<dbReference type="InterPro" id="IPR011040">
    <property type="entry name" value="Sialidase"/>
</dbReference>
<dbReference type="PANTHER" id="PTHR43752">
    <property type="entry name" value="BNR/ASP-BOX REPEAT FAMILY PROTEIN"/>
    <property type="match status" value="1"/>
</dbReference>
<dbReference type="Gene3D" id="2.120.10.10">
    <property type="match status" value="1"/>
</dbReference>
<comment type="caution">
    <text evidence="2">The sequence shown here is derived from an EMBL/GenBank/DDBJ whole genome shotgun (WGS) entry which is preliminary data.</text>
</comment>
<dbReference type="Pfam" id="PF13088">
    <property type="entry name" value="BNR_2"/>
    <property type="match status" value="1"/>
</dbReference>